<name>A0A414ENP2_9FIRM</name>
<evidence type="ECO:0000313" key="1">
    <source>
        <dbReference type="EMBL" id="RHE40951.1"/>
    </source>
</evidence>
<reference evidence="1 2" key="1">
    <citation type="submission" date="2018-08" db="EMBL/GenBank/DDBJ databases">
        <title>A genome reference for cultivated species of the human gut microbiota.</title>
        <authorList>
            <person name="Zou Y."/>
            <person name="Xue W."/>
            <person name="Luo G."/>
        </authorList>
    </citation>
    <scope>NUCLEOTIDE SEQUENCE [LARGE SCALE GENOMIC DNA]</scope>
    <source>
        <strain evidence="1 2">AM28-23</strain>
    </source>
</reference>
<accession>A0A414ENP2</accession>
<comment type="caution">
    <text evidence="1">The sequence shown here is derived from an EMBL/GenBank/DDBJ whole genome shotgun (WGS) entry which is preliminary data.</text>
</comment>
<dbReference type="Proteomes" id="UP000283745">
    <property type="component" value="Unassembled WGS sequence"/>
</dbReference>
<evidence type="ECO:0000313" key="2">
    <source>
        <dbReference type="Proteomes" id="UP000283745"/>
    </source>
</evidence>
<protein>
    <submittedName>
        <fullName evidence="1">Uncharacterized protein</fullName>
    </submittedName>
</protein>
<dbReference type="EMBL" id="QSKF01000003">
    <property type="protein sequence ID" value="RHE40951.1"/>
    <property type="molecule type" value="Genomic_DNA"/>
</dbReference>
<sequence length="62" mass="7088">MTEEHPNDTLPYTCTPAYDRSNCGNCVCATCYEQEFCNRCSSCENLSRKKESCNSYEGAYCY</sequence>
<dbReference type="AlphaFoldDB" id="A0A414ENP2"/>
<gene>
    <name evidence="1" type="ORF">DW740_05290</name>
</gene>
<dbReference type="RefSeq" id="WP_015541762.1">
    <property type="nucleotide sequence ID" value="NZ_CABJFK010000003.1"/>
</dbReference>
<proteinExistence type="predicted"/>
<organism evidence="1 2">
    <name type="scientific">Blautia obeum</name>
    <dbReference type="NCBI Taxonomy" id="40520"/>
    <lineage>
        <taxon>Bacteria</taxon>
        <taxon>Bacillati</taxon>
        <taxon>Bacillota</taxon>
        <taxon>Clostridia</taxon>
        <taxon>Lachnospirales</taxon>
        <taxon>Lachnospiraceae</taxon>
        <taxon>Blautia</taxon>
    </lineage>
</organism>